<comment type="caution">
    <text evidence="2">The sequence shown here is derived from an EMBL/GenBank/DDBJ whole genome shotgun (WGS) entry which is preliminary data.</text>
</comment>
<organism evidence="2 3">
    <name type="scientific">Sphingomonas anseongensis</name>
    <dbReference type="NCBI Taxonomy" id="2908207"/>
    <lineage>
        <taxon>Bacteria</taxon>
        <taxon>Pseudomonadati</taxon>
        <taxon>Pseudomonadota</taxon>
        <taxon>Alphaproteobacteria</taxon>
        <taxon>Sphingomonadales</taxon>
        <taxon>Sphingomonadaceae</taxon>
        <taxon>Sphingomonas</taxon>
    </lineage>
</organism>
<protein>
    <submittedName>
        <fullName evidence="2">GreA/GreB family elongation factor</fullName>
    </submittedName>
</protein>
<feature type="domain" description="Transcription elongation factor GreA/GreB C-terminal" evidence="1">
    <location>
        <begin position="57"/>
        <end position="132"/>
    </location>
</feature>
<keyword evidence="2" id="KW-0251">Elongation factor</keyword>
<keyword evidence="2" id="KW-0648">Protein biosynthesis</keyword>
<dbReference type="GO" id="GO:0003746">
    <property type="term" value="F:translation elongation factor activity"/>
    <property type="evidence" value="ECO:0007669"/>
    <property type="project" value="UniProtKB-KW"/>
</dbReference>
<dbReference type="EMBL" id="JAMGBC010000001">
    <property type="protein sequence ID" value="MCL6679126.1"/>
    <property type="molecule type" value="Genomic_DNA"/>
</dbReference>
<reference evidence="2" key="1">
    <citation type="submission" date="2022-05" db="EMBL/GenBank/DDBJ databases">
        <authorList>
            <person name="Jo J.-H."/>
            <person name="Im W.-T."/>
        </authorList>
    </citation>
    <scope>NUCLEOTIDE SEQUENCE</scope>
    <source>
        <strain evidence="2">RG327</strain>
    </source>
</reference>
<name>A0ABT0RFU8_9SPHN</name>
<dbReference type="PANTHER" id="PTHR30437">
    <property type="entry name" value="TRANSCRIPTION ELONGATION FACTOR GREA"/>
    <property type="match status" value="1"/>
</dbReference>
<sequence>MANPKAGTPRPQIHLLASESDMVAGLALQAEERQPVVAAMLLGEIERAELYDPESLPDDAVRLGSDVDFVDEKTSQLRKVRIVLPLHANIAEGRISILTPMGAALYGLRTDDSIDWPDLDGKSRRIRIVRVSQSAAGASQPSVN</sequence>
<dbReference type="PANTHER" id="PTHR30437:SF5">
    <property type="entry name" value="REGULATOR OF NUCLEOSIDE DIPHOSPHATE KINASE"/>
    <property type="match status" value="1"/>
</dbReference>
<dbReference type="InterPro" id="IPR001437">
    <property type="entry name" value="Tscrpt_elong_fac_GreA/B_C"/>
</dbReference>
<keyword evidence="3" id="KW-1185">Reference proteome</keyword>
<dbReference type="Proteomes" id="UP001165343">
    <property type="component" value="Unassembled WGS sequence"/>
</dbReference>
<accession>A0ABT0RFU8</accession>
<dbReference type="InterPro" id="IPR023459">
    <property type="entry name" value="Tscrpt_elong_fac_GreA/B_fam"/>
</dbReference>
<dbReference type="RefSeq" id="WP_249868044.1">
    <property type="nucleotide sequence ID" value="NZ_JAMGBC010000001.1"/>
</dbReference>
<dbReference type="InterPro" id="IPR036953">
    <property type="entry name" value="GreA/GreB_C_sf"/>
</dbReference>
<evidence type="ECO:0000313" key="3">
    <source>
        <dbReference type="Proteomes" id="UP001165343"/>
    </source>
</evidence>
<dbReference type="Gene3D" id="3.10.50.30">
    <property type="entry name" value="Transcription elongation factor, GreA/GreB, C-terminal domain"/>
    <property type="match status" value="1"/>
</dbReference>
<dbReference type="Pfam" id="PF01272">
    <property type="entry name" value="GreA_GreB"/>
    <property type="match status" value="1"/>
</dbReference>
<dbReference type="SUPFAM" id="SSF54534">
    <property type="entry name" value="FKBP-like"/>
    <property type="match status" value="1"/>
</dbReference>
<evidence type="ECO:0000313" key="2">
    <source>
        <dbReference type="EMBL" id="MCL6679126.1"/>
    </source>
</evidence>
<evidence type="ECO:0000259" key="1">
    <source>
        <dbReference type="Pfam" id="PF01272"/>
    </source>
</evidence>
<gene>
    <name evidence="2" type="ORF">LZ519_07325</name>
</gene>
<proteinExistence type="predicted"/>